<keyword evidence="5 9" id="KW-0010">Activator</keyword>
<keyword evidence="4 9" id="KW-0805">Transcription regulation</keyword>
<keyword evidence="7 9" id="KW-0539">Nucleus</keyword>
<dbReference type="InterPro" id="IPR013947">
    <property type="entry name" value="Mediator_Med14"/>
</dbReference>
<feature type="region of interest" description="Disordered" evidence="10">
    <location>
        <begin position="1121"/>
        <end position="1144"/>
    </location>
</feature>
<name>A0A9P8L9U0_9PEZI</name>
<dbReference type="PANTHER" id="PTHR12809">
    <property type="entry name" value="MEDIATOR COMPLEX SUBUNIT"/>
    <property type="match status" value="1"/>
</dbReference>
<dbReference type="Proteomes" id="UP000750711">
    <property type="component" value="Unassembled WGS sequence"/>
</dbReference>
<reference evidence="12" key="1">
    <citation type="submission" date="2021-03" db="EMBL/GenBank/DDBJ databases">
        <title>Comparative genomics and phylogenomic investigation of the class Geoglossomycetes provide insights into ecological specialization and systematics.</title>
        <authorList>
            <person name="Melie T."/>
            <person name="Pirro S."/>
            <person name="Miller A.N."/>
            <person name="Quandt A."/>
        </authorList>
    </citation>
    <scope>NUCLEOTIDE SEQUENCE</scope>
    <source>
        <strain evidence="12">CAQ_001_2017</strain>
    </source>
</reference>
<protein>
    <recommendedName>
        <fullName evidence="3 9">Mediator of RNA polymerase II transcription subunit 14</fullName>
    </recommendedName>
    <alternativeName>
        <fullName evidence="8 9">Mediator complex subunit 14</fullName>
    </alternativeName>
</protein>
<sequence length="1144" mass="128706">MPGIRMENGSMGGDRMVSVKQEGLSFADDMGPASPNKKIKIASEDDQKLHMFDSSVDLRDGFLPNGRHHNGDVNKIEGYDVTCASAAPPYKEAPPEIEHITQGYQPIGKLINRLAQETWKNLLEVIDAMSEMTVNQHQLNSAGSPTYLNNHTNSNGGANSSPVNIQKKMKLINFAKHRREQFIKVLVLTQWSRQAADVGKVIDLKVWLDGQARLYNDAGYWLGELKRNLSAAKVPNPDLKTALEVLSTGKASWLPDVGPHLLCDWLWRDADTLQLGYIPPEPLTARQMLKELREINTLLHLRLNIHEHESLPPHFKTYTIASGRATFVVPEEFEVDVSIADEDPTSQLYFIDFRLLFSPSLSEIPVGKLRDKIEGRANDTLRKDGLAGCYNFLHDLVLTYKINVLRRQAMEMTKGKWSETIRPETVRRSLVLQYWLHRAGGKSWIEIGLMSGKSRGTDGVLRGDGPSRIGLRWFRDGREVKNPPIVLELGNLSMESILKHVIALHTKYILTSIRDRLIELPLYARQNLSLSLSTSETEPVDSSLKAELTPSRTLVVTIEPIAGRFALQPPSQLFARFEMDLNALKDPAIEAHPRIAGLRCLVAQEEIESRAKCSGWEPLKTFTPRPEDIRRIFPTRDPPRLSLFRRKTWSPRWLVGVSIGMSGEDWWVIELLESSISYTFGEHFRVPIASPNGKATNPSYEFFSRLEKATASIISFFVNSRYLSQRHIHHTLRASGASSTFDSGVRVPLFLVRFSSLMNQNFATKKTPWALDVLKVSYQGLDSNSKVVLIVEAQMQRDKAIPQIKLVRDTIDKDVAFNRSWGLFALRTRAEVGEPVMQNVVERLKRIERLIQFVGVVQKSNLPCERVSLGRIVFSYSSTPPLKADVCFAGDRPMTIRLEAGNPHLRIKDFLVDLLNSEGAPAYKGFGSGTLAGGGYGSEASSDTERSGLYLVTKIMYLSLPLLIAIGEIEKQRVSGEFFVLHRSADWLQLSYRTPAICKIEIRLRQRRDEYRWFVSLNRMRYPAASAPTEESEKTRAVQAGFNQLFLDNNDEWIGLKTGISASRDGIAEVVRKIDELMWRASNGDAERKTPEQIQAETTEAIERLAEKKEVAFREKMKAVKQEGESAETAAGKDGPTEGGIIVL</sequence>
<proteinExistence type="inferred from homology"/>
<dbReference type="GO" id="GO:0016592">
    <property type="term" value="C:mediator complex"/>
    <property type="evidence" value="ECO:0007669"/>
    <property type="project" value="UniProtKB-UniRule"/>
</dbReference>
<evidence type="ECO:0000256" key="7">
    <source>
        <dbReference type="ARBA" id="ARBA00023242"/>
    </source>
</evidence>
<evidence type="ECO:0000256" key="2">
    <source>
        <dbReference type="ARBA" id="ARBA00007813"/>
    </source>
</evidence>
<dbReference type="AlphaFoldDB" id="A0A9P8L9U0"/>
<organism evidence="12 13">
    <name type="scientific">Trichoglossum hirsutum</name>
    <dbReference type="NCBI Taxonomy" id="265104"/>
    <lineage>
        <taxon>Eukaryota</taxon>
        <taxon>Fungi</taxon>
        <taxon>Dikarya</taxon>
        <taxon>Ascomycota</taxon>
        <taxon>Pezizomycotina</taxon>
        <taxon>Geoglossomycetes</taxon>
        <taxon>Geoglossales</taxon>
        <taxon>Geoglossaceae</taxon>
        <taxon>Trichoglossum</taxon>
    </lineage>
</organism>
<evidence type="ECO:0000313" key="12">
    <source>
        <dbReference type="EMBL" id="KAH0557100.1"/>
    </source>
</evidence>
<evidence type="ECO:0000256" key="5">
    <source>
        <dbReference type="ARBA" id="ARBA00023159"/>
    </source>
</evidence>
<evidence type="ECO:0000256" key="3">
    <source>
        <dbReference type="ARBA" id="ARBA00019619"/>
    </source>
</evidence>
<dbReference type="GO" id="GO:0003712">
    <property type="term" value="F:transcription coregulator activity"/>
    <property type="evidence" value="ECO:0007669"/>
    <property type="project" value="UniProtKB-UniRule"/>
</dbReference>
<dbReference type="GO" id="GO:0070847">
    <property type="term" value="C:core mediator complex"/>
    <property type="evidence" value="ECO:0007669"/>
    <property type="project" value="TreeGrafter"/>
</dbReference>
<evidence type="ECO:0000256" key="9">
    <source>
        <dbReference type="RuleBase" id="RU365082"/>
    </source>
</evidence>
<keyword evidence="6 9" id="KW-0804">Transcription</keyword>
<feature type="domain" description="Mediator complex subunit MED14 N-terminal" evidence="11">
    <location>
        <begin position="105"/>
        <end position="341"/>
    </location>
</feature>
<dbReference type="Pfam" id="PF26204">
    <property type="entry name" value="Med14_fung"/>
    <property type="match status" value="1"/>
</dbReference>
<comment type="caution">
    <text evidence="12">The sequence shown here is derived from an EMBL/GenBank/DDBJ whole genome shotgun (WGS) entry which is preliminary data.</text>
</comment>
<evidence type="ECO:0000313" key="13">
    <source>
        <dbReference type="Proteomes" id="UP000750711"/>
    </source>
</evidence>
<comment type="subunit">
    <text evidence="9">Component of the Mediator complex.</text>
</comment>
<dbReference type="EMBL" id="JAGHQM010000910">
    <property type="protein sequence ID" value="KAH0557100.1"/>
    <property type="molecule type" value="Genomic_DNA"/>
</dbReference>
<comment type="subcellular location">
    <subcellularLocation>
        <location evidence="1 9">Nucleus</location>
    </subcellularLocation>
</comment>
<evidence type="ECO:0000256" key="10">
    <source>
        <dbReference type="SAM" id="MobiDB-lite"/>
    </source>
</evidence>
<dbReference type="Pfam" id="PF08638">
    <property type="entry name" value="Med14"/>
    <property type="match status" value="1"/>
</dbReference>
<dbReference type="PANTHER" id="PTHR12809:SF2">
    <property type="entry name" value="MEDIATOR OF RNA POLYMERASE II TRANSCRIPTION SUBUNIT 14"/>
    <property type="match status" value="1"/>
</dbReference>
<dbReference type="GO" id="GO:0006357">
    <property type="term" value="P:regulation of transcription by RNA polymerase II"/>
    <property type="evidence" value="ECO:0007669"/>
    <property type="project" value="InterPro"/>
</dbReference>
<comment type="similarity">
    <text evidence="2 9">Belongs to the Mediator complex subunit 14 family.</text>
</comment>
<evidence type="ECO:0000259" key="11">
    <source>
        <dbReference type="Pfam" id="PF08638"/>
    </source>
</evidence>
<gene>
    <name evidence="12" type="ORF">GP486_005109</name>
</gene>
<evidence type="ECO:0000256" key="6">
    <source>
        <dbReference type="ARBA" id="ARBA00023163"/>
    </source>
</evidence>
<accession>A0A9P8L9U0</accession>
<evidence type="ECO:0000256" key="1">
    <source>
        <dbReference type="ARBA" id="ARBA00004123"/>
    </source>
</evidence>
<evidence type="ECO:0000256" key="8">
    <source>
        <dbReference type="ARBA" id="ARBA00032007"/>
    </source>
</evidence>
<evidence type="ECO:0000256" key="4">
    <source>
        <dbReference type="ARBA" id="ARBA00023015"/>
    </source>
</evidence>
<comment type="function">
    <text evidence="9">Component of the Mediator complex, a coactivator involved in the regulated transcription of nearly all RNA polymerase II-dependent genes. Mediator functions as a bridge to convey information from gene-specific regulatory proteins to the basal RNA polymerase II transcription machinery. Mediator is recruited to promoters by direct interactions with regulatory proteins and serves as a scaffold for the assembly of a functional preinitiation complex with RNA polymerase II and the general transcription factors.</text>
</comment>
<keyword evidence="13" id="KW-1185">Reference proteome</keyword>
<dbReference type="InterPro" id="IPR055122">
    <property type="entry name" value="Med14_N"/>
</dbReference>